<dbReference type="Proteomes" id="UP000005324">
    <property type="component" value="Unassembled WGS sequence"/>
</dbReference>
<name>D5RKU4_9PROT</name>
<dbReference type="GO" id="GO:0005975">
    <property type="term" value="P:carbohydrate metabolic process"/>
    <property type="evidence" value="ECO:0007669"/>
    <property type="project" value="InterPro"/>
</dbReference>
<sequence length="283" mass="30143">MSLRLAAAGWDAMLRPGQGAAFAALRWQGRDLLAPLPDGADPNTGMAGAFWMLPWTNRLEGGAFPWAGAVHAFPITHPAEGNALHGLARALPWQVEAATPGAATLAQQGDGGPFHWRARLGIALSAAGLRLSLALENAGDAPCPMGFGWHPWFARPEGCTVRFAATHRFPTDDRKLPLPPEPSPGLSGGEAEWLGLDAQFAGWDGVAELHRPDGCLTLRARGDWARNLQVYAPAHLPLLCLEPVSHVPAVINRPDLAPWGAMRVLAPGEGMAGEIEVDFKEIQ</sequence>
<dbReference type="Pfam" id="PF01263">
    <property type="entry name" value="Aldose_epim"/>
    <property type="match status" value="1"/>
</dbReference>
<protein>
    <submittedName>
        <fullName evidence="1">Aldose 1-epimerase</fullName>
    </submittedName>
</protein>
<accession>D5RKU4</accession>
<evidence type="ECO:0000313" key="2">
    <source>
        <dbReference type="Proteomes" id="UP000005324"/>
    </source>
</evidence>
<dbReference type="HOGENOM" id="CLU_052486_0_0_5"/>
<dbReference type="InterPro" id="IPR014718">
    <property type="entry name" value="GH-type_carb-bd"/>
</dbReference>
<reference evidence="1 2" key="1">
    <citation type="submission" date="2010-04" db="EMBL/GenBank/DDBJ databases">
        <authorList>
            <person name="Qin X."/>
            <person name="Bachman B."/>
            <person name="Battles P."/>
            <person name="Bell A."/>
            <person name="Bess C."/>
            <person name="Bickham C."/>
            <person name="Chaboub L."/>
            <person name="Chen D."/>
            <person name="Coyle M."/>
            <person name="Deiros D.R."/>
            <person name="Dinh H."/>
            <person name="Forbes L."/>
            <person name="Fowler G."/>
            <person name="Francisco L."/>
            <person name="Fu Q."/>
            <person name="Gubbala S."/>
            <person name="Hale W."/>
            <person name="Han Y."/>
            <person name="Hemphill L."/>
            <person name="Highlander S.K."/>
            <person name="Hirani K."/>
            <person name="Hogues M."/>
            <person name="Jackson L."/>
            <person name="Jakkamsetti A."/>
            <person name="Javaid M."/>
            <person name="Jiang H."/>
            <person name="Korchina V."/>
            <person name="Kovar C."/>
            <person name="Lara F."/>
            <person name="Lee S."/>
            <person name="Mata R."/>
            <person name="Mathew T."/>
            <person name="Moen C."/>
            <person name="Morales K."/>
            <person name="Munidasa M."/>
            <person name="Nazareth L."/>
            <person name="Ngo R."/>
            <person name="Nguyen L."/>
            <person name="Okwuonu G."/>
            <person name="Ongeri F."/>
            <person name="Patil S."/>
            <person name="Petrosino J."/>
            <person name="Pham C."/>
            <person name="Pham P."/>
            <person name="Pu L.-L."/>
            <person name="Puazo M."/>
            <person name="Raj R."/>
            <person name="Reid J."/>
            <person name="Rouhana J."/>
            <person name="Saada N."/>
            <person name="Shang Y."/>
            <person name="Simmons D."/>
            <person name="Thornton R."/>
            <person name="Warren J."/>
            <person name="Weissenberger G."/>
            <person name="Zhang J."/>
            <person name="Zhang L."/>
            <person name="Zhou C."/>
            <person name="Zhu D."/>
            <person name="Muzny D."/>
            <person name="Worley K."/>
            <person name="Gibbs R."/>
        </authorList>
    </citation>
    <scope>NUCLEOTIDE SEQUENCE [LARGE SCALE GENOMIC DNA]</scope>
    <source>
        <strain evidence="1 2">ATCC 49957</strain>
    </source>
</reference>
<dbReference type="AlphaFoldDB" id="D5RKU4"/>
<dbReference type="EMBL" id="ADVL01000282">
    <property type="protein sequence ID" value="EFH12079.1"/>
    <property type="molecule type" value="Genomic_DNA"/>
</dbReference>
<dbReference type="GO" id="GO:0016853">
    <property type="term" value="F:isomerase activity"/>
    <property type="evidence" value="ECO:0007669"/>
    <property type="project" value="InterPro"/>
</dbReference>
<comment type="caution">
    <text evidence="1">The sequence shown here is derived from an EMBL/GenBank/DDBJ whole genome shotgun (WGS) entry which is preliminary data.</text>
</comment>
<dbReference type="InterPro" id="IPR008183">
    <property type="entry name" value="Aldose_1/G6P_1-epimerase"/>
</dbReference>
<organism evidence="1 2">
    <name type="scientific">Pseudoroseomonas cervicalis ATCC 49957</name>
    <dbReference type="NCBI Taxonomy" id="525371"/>
    <lineage>
        <taxon>Bacteria</taxon>
        <taxon>Pseudomonadati</taxon>
        <taxon>Pseudomonadota</taxon>
        <taxon>Alphaproteobacteria</taxon>
        <taxon>Acetobacterales</taxon>
        <taxon>Roseomonadaceae</taxon>
        <taxon>Roseomonas</taxon>
    </lineage>
</organism>
<dbReference type="SUPFAM" id="SSF74650">
    <property type="entry name" value="Galactose mutarotase-like"/>
    <property type="match status" value="1"/>
</dbReference>
<proteinExistence type="predicted"/>
<dbReference type="GO" id="GO:0030246">
    <property type="term" value="F:carbohydrate binding"/>
    <property type="evidence" value="ECO:0007669"/>
    <property type="project" value="InterPro"/>
</dbReference>
<gene>
    <name evidence="1" type="ORF">HMPREF0731_1704</name>
</gene>
<dbReference type="RefSeq" id="WP_007004928.1">
    <property type="nucleotide sequence ID" value="NZ_GG770780.1"/>
</dbReference>
<dbReference type="InterPro" id="IPR011013">
    <property type="entry name" value="Gal_mutarotase_sf_dom"/>
</dbReference>
<dbReference type="Gene3D" id="2.70.98.10">
    <property type="match status" value="1"/>
</dbReference>
<evidence type="ECO:0000313" key="1">
    <source>
        <dbReference type="EMBL" id="EFH12079.1"/>
    </source>
</evidence>
<keyword evidence="2" id="KW-1185">Reference proteome</keyword>